<dbReference type="Proteomes" id="UP000233469">
    <property type="component" value="Unassembled WGS sequence"/>
</dbReference>
<dbReference type="AlphaFoldDB" id="A0A2N1N2G0"/>
<dbReference type="VEuPathDB" id="FungiDB:FUN_022130"/>
<name>A0A2N1N2G0_9GLOM</name>
<dbReference type="VEuPathDB" id="FungiDB:RhiirA1_452379"/>
<accession>A0A2N1N2G0</accession>
<evidence type="ECO:0000313" key="2">
    <source>
        <dbReference type="Proteomes" id="UP000233469"/>
    </source>
</evidence>
<reference evidence="1 2" key="1">
    <citation type="submission" date="2016-04" db="EMBL/GenBank/DDBJ databases">
        <title>Genome analyses suggest a sexual origin of heterokaryosis in a supposedly ancient asexual fungus.</title>
        <authorList>
            <person name="Ropars J."/>
            <person name="Sedzielewska K."/>
            <person name="Noel J."/>
            <person name="Charron P."/>
            <person name="Farinelli L."/>
            <person name="Marton T."/>
            <person name="Kruger M."/>
            <person name="Pelin A."/>
            <person name="Brachmann A."/>
            <person name="Corradi N."/>
        </authorList>
    </citation>
    <scope>NUCLEOTIDE SEQUENCE [LARGE SCALE GENOMIC DNA]</scope>
    <source>
        <strain evidence="1 2">C2</strain>
    </source>
</reference>
<gene>
    <name evidence="1" type="ORF">RhiirC2_713649</name>
</gene>
<reference evidence="1 2" key="2">
    <citation type="submission" date="2017-10" db="EMBL/GenBank/DDBJ databases">
        <title>Extensive intraspecific genome diversity in a model arbuscular mycorrhizal fungus.</title>
        <authorList>
            <person name="Chen E.C.H."/>
            <person name="Morin E."/>
            <person name="Baudet D."/>
            <person name="Noel J."/>
            <person name="Ndikumana S."/>
            <person name="Charron P."/>
            <person name="St-Onge C."/>
            <person name="Giorgi J."/>
            <person name="Grigoriev I.V."/>
            <person name="Roux C."/>
            <person name="Martin F.M."/>
            <person name="Corradi N."/>
        </authorList>
    </citation>
    <scope>NUCLEOTIDE SEQUENCE [LARGE SCALE GENOMIC DNA]</scope>
    <source>
        <strain evidence="1 2">C2</strain>
    </source>
</reference>
<dbReference type="EMBL" id="LLXL01000885">
    <property type="protein sequence ID" value="PKK68082.1"/>
    <property type="molecule type" value="Genomic_DNA"/>
</dbReference>
<proteinExistence type="predicted"/>
<dbReference type="VEuPathDB" id="FungiDB:RhiirFUN_012316"/>
<protein>
    <submittedName>
        <fullName evidence="1">Uncharacterized protein</fullName>
    </submittedName>
</protein>
<sequence length="298" mass="33834">MDNNLNFTNNGFNSDLQSQTTDFRSENSNINYHNANTSCDYNNGYPMANGGATGVFPASYTNTPAYTNASGNVIISDLSQTYPNASSNSSHSPQYNGQNATQFIQNNSSLFNSLNTTNSSQINHSDIFTFDIPGIKIIILPTFSPMTYSSQANHSEIFTFEIPGSKTLPSFGLWALRSLDPGPQFPSVRKFEFQIPGKYLECLKFFRHVIIWSVKDLINIFLLMKHFYGSSVLWMFKCRISITGSSVFLNVFGREFYGWFQTHGKLSGILFLIMHFNKAFYQRYNNFLFFIWSKSLNV</sequence>
<comment type="caution">
    <text evidence="1">The sequence shown here is derived from an EMBL/GenBank/DDBJ whole genome shotgun (WGS) entry which is preliminary data.</text>
</comment>
<dbReference type="VEuPathDB" id="FungiDB:FUN_011153"/>
<evidence type="ECO:0000313" key="1">
    <source>
        <dbReference type="EMBL" id="PKK68082.1"/>
    </source>
</evidence>
<dbReference type="VEuPathDB" id="FungiDB:RhiirFUN_021341"/>
<organism evidence="1 2">
    <name type="scientific">Rhizophagus irregularis</name>
    <dbReference type="NCBI Taxonomy" id="588596"/>
    <lineage>
        <taxon>Eukaryota</taxon>
        <taxon>Fungi</taxon>
        <taxon>Fungi incertae sedis</taxon>
        <taxon>Mucoromycota</taxon>
        <taxon>Glomeromycotina</taxon>
        <taxon>Glomeromycetes</taxon>
        <taxon>Glomerales</taxon>
        <taxon>Glomeraceae</taxon>
        <taxon>Rhizophagus</taxon>
    </lineage>
</organism>